<feature type="region of interest" description="Disordered" evidence="1">
    <location>
        <begin position="30"/>
        <end position="56"/>
    </location>
</feature>
<evidence type="ECO:0000313" key="2">
    <source>
        <dbReference type="EMBL" id="KIJ90089.1"/>
    </source>
</evidence>
<protein>
    <submittedName>
        <fullName evidence="2">Uncharacterized protein</fullName>
    </submittedName>
</protein>
<dbReference type="HOGENOM" id="CLU_3014550_0_0_1"/>
<evidence type="ECO:0000256" key="1">
    <source>
        <dbReference type="SAM" id="MobiDB-lite"/>
    </source>
</evidence>
<dbReference type="AlphaFoldDB" id="A0A0C9WGV2"/>
<name>A0A0C9WGV2_9AGAR</name>
<accession>A0A0C9WGV2</accession>
<feature type="compositionally biased region" description="Basic and acidic residues" evidence="1">
    <location>
        <begin position="43"/>
        <end position="56"/>
    </location>
</feature>
<feature type="compositionally biased region" description="Polar residues" evidence="1">
    <location>
        <begin position="30"/>
        <end position="39"/>
    </location>
</feature>
<organism evidence="2 3">
    <name type="scientific">Laccaria amethystina LaAM-08-1</name>
    <dbReference type="NCBI Taxonomy" id="1095629"/>
    <lineage>
        <taxon>Eukaryota</taxon>
        <taxon>Fungi</taxon>
        <taxon>Dikarya</taxon>
        <taxon>Basidiomycota</taxon>
        <taxon>Agaricomycotina</taxon>
        <taxon>Agaricomycetes</taxon>
        <taxon>Agaricomycetidae</taxon>
        <taxon>Agaricales</taxon>
        <taxon>Agaricineae</taxon>
        <taxon>Hydnangiaceae</taxon>
        <taxon>Laccaria</taxon>
    </lineage>
</organism>
<dbReference type="EMBL" id="KN839293">
    <property type="protein sequence ID" value="KIJ90089.1"/>
    <property type="molecule type" value="Genomic_DNA"/>
</dbReference>
<reference evidence="2 3" key="1">
    <citation type="submission" date="2014-04" db="EMBL/GenBank/DDBJ databases">
        <authorList>
            <consortium name="DOE Joint Genome Institute"/>
            <person name="Kuo A."/>
            <person name="Kohler A."/>
            <person name="Nagy L.G."/>
            <person name="Floudas D."/>
            <person name="Copeland A."/>
            <person name="Barry K.W."/>
            <person name="Cichocki N."/>
            <person name="Veneault-Fourrey C."/>
            <person name="LaButti K."/>
            <person name="Lindquist E.A."/>
            <person name="Lipzen A."/>
            <person name="Lundell T."/>
            <person name="Morin E."/>
            <person name="Murat C."/>
            <person name="Sun H."/>
            <person name="Tunlid A."/>
            <person name="Henrissat B."/>
            <person name="Grigoriev I.V."/>
            <person name="Hibbett D.S."/>
            <person name="Martin F."/>
            <person name="Nordberg H.P."/>
            <person name="Cantor M.N."/>
            <person name="Hua S.X."/>
        </authorList>
    </citation>
    <scope>NUCLEOTIDE SEQUENCE [LARGE SCALE GENOMIC DNA]</scope>
    <source>
        <strain evidence="2 3">LaAM-08-1</strain>
    </source>
</reference>
<evidence type="ECO:0000313" key="3">
    <source>
        <dbReference type="Proteomes" id="UP000054477"/>
    </source>
</evidence>
<reference evidence="3" key="2">
    <citation type="submission" date="2015-01" db="EMBL/GenBank/DDBJ databases">
        <title>Evolutionary Origins and Diversification of the Mycorrhizal Mutualists.</title>
        <authorList>
            <consortium name="DOE Joint Genome Institute"/>
            <consortium name="Mycorrhizal Genomics Consortium"/>
            <person name="Kohler A."/>
            <person name="Kuo A."/>
            <person name="Nagy L.G."/>
            <person name="Floudas D."/>
            <person name="Copeland A."/>
            <person name="Barry K.W."/>
            <person name="Cichocki N."/>
            <person name="Veneault-Fourrey C."/>
            <person name="LaButti K."/>
            <person name="Lindquist E.A."/>
            <person name="Lipzen A."/>
            <person name="Lundell T."/>
            <person name="Morin E."/>
            <person name="Murat C."/>
            <person name="Riley R."/>
            <person name="Ohm R."/>
            <person name="Sun H."/>
            <person name="Tunlid A."/>
            <person name="Henrissat B."/>
            <person name="Grigoriev I.V."/>
            <person name="Hibbett D.S."/>
            <person name="Martin F."/>
        </authorList>
    </citation>
    <scope>NUCLEOTIDE SEQUENCE [LARGE SCALE GENOMIC DNA]</scope>
    <source>
        <strain evidence="3">LaAM-08-1</strain>
    </source>
</reference>
<keyword evidence="3" id="KW-1185">Reference proteome</keyword>
<dbReference type="Proteomes" id="UP000054477">
    <property type="component" value="Unassembled WGS sequence"/>
</dbReference>
<gene>
    <name evidence="2" type="ORF">K443DRAFT_117114</name>
</gene>
<sequence>MATERRTTTKFVVRHCWLFYDTTVSATHSTFSPTHLAETQDNEGARGRRNDDTAQR</sequence>
<proteinExistence type="predicted"/>